<dbReference type="PATRIC" id="fig|1229276.3.peg.3790"/>
<dbReference type="Proteomes" id="UP000031802">
    <property type="component" value="Unassembled WGS sequence"/>
</dbReference>
<dbReference type="PANTHER" id="PTHR44591:SF14">
    <property type="entry name" value="PROTEIN PILG"/>
    <property type="match status" value="1"/>
</dbReference>
<evidence type="ECO:0000259" key="4">
    <source>
        <dbReference type="PROSITE" id="PS50110"/>
    </source>
</evidence>
<dbReference type="Gene3D" id="3.40.50.2300">
    <property type="match status" value="1"/>
</dbReference>
<sequence length="133" mass="14705">MITGARKFLMGKNTVFICDDDTGISNMLGLIIESAGRPVQIENNSTFLYARLQDTKPQILIIDLWMPELSGDKIIRMLRADSSFSELYIVCISASINGEKIALDAGADRFIPKPFDIADILAIVSEENPRLLA</sequence>
<accession>A0A0B8SZ54</accession>
<dbReference type="PROSITE" id="PS50110">
    <property type="entry name" value="RESPONSE_REGULATORY"/>
    <property type="match status" value="1"/>
</dbReference>
<feature type="modified residue" description="4-aspartylphosphate" evidence="3">
    <location>
        <position position="63"/>
    </location>
</feature>
<dbReference type="InterPro" id="IPR001789">
    <property type="entry name" value="Sig_transdc_resp-reg_receiver"/>
</dbReference>
<evidence type="ECO:0000256" key="2">
    <source>
        <dbReference type="ARBA" id="ARBA00023012"/>
    </source>
</evidence>
<reference evidence="5 6" key="2">
    <citation type="journal article" date="2015" name="PLoS ONE">
        <title>Whole-Genome Optical Mapping and Finished Genome Sequence of Sphingobacterium deserti sp. nov., a New Species Isolated from the Western Desert of China.</title>
        <authorList>
            <person name="Teng C."/>
            <person name="Zhou Z."/>
            <person name="Molnar I."/>
            <person name="Li X."/>
            <person name="Tang R."/>
            <person name="Chen M."/>
            <person name="Wang L."/>
            <person name="Su S."/>
            <person name="Zhang W."/>
            <person name="Lin M."/>
        </authorList>
    </citation>
    <scope>NUCLEOTIDE SEQUENCE [LARGE SCALE GENOMIC DNA]</scope>
    <source>
        <strain evidence="6">ACCC05744</strain>
    </source>
</reference>
<evidence type="ECO:0000313" key="5">
    <source>
        <dbReference type="EMBL" id="KGE12626.1"/>
    </source>
</evidence>
<keyword evidence="6" id="KW-1185">Reference proteome</keyword>
<feature type="domain" description="Response regulatory" evidence="4">
    <location>
        <begin position="14"/>
        <end position="128"/>
    </location>
</feature>
<dbReference type="Pfam" id="PF00072">
    <property type="entry name" value="Response_reg"/>
    <property type="match status" value="1"/>
</dbReference>
<dbReference type="SMART" id="SM00448">
    <property type="entry name" value="REC"/>
    <property type="match status" value="1"/>
</dbReference>
<dbReference type="InterPro" id="IPR011006">
    <property type="entry name" value="CheY-like_superfamily"/>
</dbReference>
<dbReference type="AlphaFoldDB" id="A0A0B8SZ54"/>
<evidence type="ECO:0000256" key="1">
    <source>
        <dbReference type="ARBA" id="ARBA00022553"/>
    </source>
</evidence>
<organism evidence="5 6">
    <name type="scientific">Sphingobacterium deserti</name>
    <dbReference type="NCBI Taxonomy" id="1229276"/>
    <lineage>
        <taxon>Bacteria</taxon>
        <taxon>Pseudomonadati</taxon>
        <taxon>Bacteroidota</taxon>
        <taxon>Sphingobacteriia</taxon>
        <taxon>Sphingobacteriales</taxon>
        <taxon>Sphingobacteriaceae</taxon>
        <taxon>Sphingobacterium</taxon>
    </lineage>
</organism>
<protein>
    <submittedName>
        <fullName evidence="5">Response regulator receiver protein</fullName>
    </submittedName>
</protein>
<keyword evidence="1 3" id="KW-0597">Phosphoprotein</keyword>
<evidence type="ECO:0000256" key="3">
    <source>
        <dbReference type="PROSITE-ProRule" id="PRU00169"/>
    </source>
</evidence>
<proteinExistence type="predicted"/>
<dbReference type="PANTHER" id="PTHR44591">
    <property type="entry name" value="STRESS RESPONSE REGULATOR PROTEIN 1"/>
    <property type="match status" value="1"/>
</dbReference>
<comment type="caution">
    <text evidence="5">The sequence shown here is derived from an EMBL/GenBank/DDBJ whole genome shotgun (WGS) entry which is preliminary data.</text>
</comment>
<dbReference type="eggNOG" id="COG0745">
    <property type="taxonomic scope" value="Bacteria"/>
</dbReference>
<reference evidence="6" key="1">
    <citation type="submission" date="2014-04" db="EMBL/GenBank/DDBJ databases">
        <title>Whole-Genome optical mapping and complete genome sequence of Sphingobacterium deserti sp. nov., a new spaces isolated from desert in the west of China.</title>
        <authorList>
            <person name="Teng C."/>
            <person name="Zhou Z."/>
            <person name="Li X."/>
            <person name="Chen M."/>
            <person name="Lin M."/>
            <person name="Wang L."/>
            <person name="Su S."/>
            <person name="Zhang C."/>
            <person name="Zhang W."/>
        </authorList>
    </citation>
    <scope>NUCLEOTIDE SEQUENCE [LARGE SCALE GENOMIC DNA]</scope>
    <source>
        <strain evidence="6">ACCC05744</strain>
    </source>
</reference>
<keyword evidence="2" id="KW-0902">Two-component regulatory system</keyword>
<name>A0A0B8SZ54_9SPHI</name>
<dbReference type="GO" id="GO:0000160">
    <property type="term" value="P:phosphorelay signal transduction system"/>
    <property type="evidence" value="ECO:0007669"/>
    <property type="project" value="UniProtKB-KW"/>
</dbReference>
<evidence type="ECO:0000313" key="6">
    <source>
        <dbReference type="Proteomes" id="UP000031802"/>
    </source>
</evidence>
<dbReference type="STRING" id="1229276.DI53_3666"/>
<dbReference type="EMBL" id="JJMU01000066">
    <property type="protein sequence ID" value="KGE12626.1"/>
    <property type="molecule type" value="Genomic_DNA"/>
</dbReference>
<gene>
    <name evidence="5" type="ORF">DI53_3666</name>
</gene>
<dbReference type="InterPro" id="IPR050595">
    <property type="entry name" value="Bact_response_regulator"/>
</dbReference>
<dbReference type="SUPFAM" id="SSF52172">
    <property type="entry name" value="CheY-like"/>
    <property type="match status" value="1"/>
</dbReference>